<keyword evidence="3" id="KW-1185">Reference proteome</keyword>
<dbReference type="AlphaFoldDB" id="A0AAV7PGI5"/>
<proteinExistence type="predicted"/>
<feature type="compositionally biased region" description="Basic and acidic residues" evidence="1">
    <location>
        <begin position="33"/>
        <end position="50"/>
    </location>
</feature>
<evidence type="ECO:0000313" key="3">
    <source>
        <dbReference type="Proteomes" id="UP001066276"/>
    </source>
</evidence>
<feature type="compositionally biased region" description="Basic and acidic residues" evidence="1">
    <location>
        <begin position="69"/>
        <end position="79"/>
    </location>
</feature>
<dbReference type="EMBL" id="JANPWB010000011">
    <property type="protein sequence ID" value="KAJ1127358.1"/>
    <property type="molecule type" value="Genomic_DNA"/>
</dbReference>
<gene>
    <name evidence="2" type="ORF">NDU88_005761</name>
</gene>
<comment type="caution">
    <text evidence="2">The sequence shown here is derived from an EMBL/GenBank/DDBJ whole genome shotgun (WGS) entry which is preliminary data.</text>
</comment>
<evidence type="ECO:0000256" key="1">
    <source>
        <dbReference type="SAM" id="MobiDB-lite"/>
    </source>
</evidence>
<dbReference type="Proteomes" id="UP001066276">
    <property type="component" value="Chromosome 7"/>
</dbReference>
<sequence>MPALPPWCGSRPVADTREGVCSQLSSNAAIDSSDWRCSRTTEESVPRCRDDNEDAANPMTPDIQIPGRVKGEKGLRRGEGEEEDAEKLEETADSGEEPTERGAGSWKPRRSQGGSGPRERTKTATSQEGHG</sequence>
<evidence type="ECO:0000313" key="2">
    <source>
        <dbReference type="EMBL" id="KAJ1127358.1"/>
    </source>
</evidence>
<feature type="region of interest" description="Disordered" evidence="1">
    <location>
        <begin position="28"/>
        <end position="131"/>
    </location>
</feature>
<feature type="compositionally biased region" description="Acidic residues" evidence="1">
    <location>
        <begin position="80"/>
        <end position="97"/>
    </location>
</feature>
<reference evidence="2" key="1">
    <citation type="journal article" date="2022" name="bioRxiv">
        <title>Sequencing and chromosome-scale assembly of the giantPleurodeles waltlgenome.</title>
        <authorList>
            <person name="Brown T."/>
            <person name="Elewa A."/>
            <person name="Iarovenko S."/>
            <person name="Subramanian E."/>
            <person name="Araus A.J."/>
            <person name="Petzold A."/>
            <person name="Susuki M."/>
            <person name="Suzuki K.-i.T."/>
            <person name="Hayashi T."/>
            <person name="Toyoda A."/>
            <person name="Oliveira C."/>
            <person name="Osipova E."/>
            <person name="Leigh N.D."/>
            <person name="Simon A."/>
            <person name="Yun M.H."/>
        </authorList>
    </citation>
    <scope>NUCLEOTIDE SEQUENCE</scope>
    <source>
        <strain evidence="2">20211129_DDA</strain>
        <tissue evidence="2">Liver</tissue>
    </source>
</reference>
<organism evidence="2 3">
    <name type="scientific">Pleurodeles waltl</name>
    <name type="common">Iberian ribbed newt</name>
    <dbReference type="NCBI Taxonomy" id="8319"/>
    <lineage>
        <taxon>Eukaryota</taxon>
        <taxon>Metazoa</taxon>
        <taxon>Chordata</taxon>
        <taxon>Craniata</taxon>
        <taxon>Vertebrata</taxon>
        <taxon>Euteleostomi</taxon>
        <taxon>Amphibia</taxon>
        <taxon>Batrachia</taxon>
        <taxon>Caudata</taxon>
        <taxon>Salamandroidea</taxon>
        <taxon>Salamandridae</taxon>
        <taxon>Pleurodelinae</taxon>
        <taxon>Pleurodeles</taxon>
    </lineage>
</organism>
<name>A0AAV7PGI5_PLEWA</name>
<protein>
    <submittedName>
        <fullName evidence="2">Uncharacterized protein</fullName>
    </submittedName>
</protein>
<accession>A0AAV7PGI5</accession>